<name>A0A1S8X1Y3_OPIVI</name>
<feature type="region of interest" description="Disordered" evidence="1">
    <location>
        <begin position="109"/>
        <end position="136"/>
    </location>
</feature>
<reference evidence="2 3" key="1">
    <citation type="submission" date="2015-03" db="EMBL/GenBank/DDBJ databases">
        <title>Draft genome of the nematode, Opisthorchis viverrini.</title>
        <authorList>
            <person name="Mitreva M."/>
        </authorList>
    </citation>
    <scope>NUCLEOTIDE SEQUENCE [LARGE SCALE GENOMIC DNA]</scope>
    <source>
        <strain evidence="2">Khon Kaen</strain>
    </source>
</reference>
<dbReference type="EMBL" id="KV892503">
    <property type="protein sequence ID" value="OON20686.1"/>
    <property type="molecule type" value="Genomic_DNA"/>
</dbReference>
<keyword evidence="3" id="KW-1185">Reference proteome</keyword>
<gene>
    <name evidence="2" type="ORF">X801_03431</name>
</gene>
<evidence type="ECO:0008006" key="4">
    <source>
        <dbReference type="Google" id="ProtNLM"/>
    </source>
</evidence>
<protein>
    <recommendedName>
        <fullName evidence="4">Integrase catalytic domain-containing protein</fullName>
    </recommendedName>
</protein>
<feature type="non-terminal residue" evidence="2">
    <location>
        <position position="171"/>
    </location>
</feature>
<dbReference type="Proteomes" id="UP000243686">
    <property type="component" value="Unassembled WGS sequence"/>
</dbReference>
<dbReference type="AlphaFoldDB" id="A0A1S8X1Y3"/>
<evidence type="ECO:0000313" key="2">
    <source>
        <dbReference type="EMBL" id="OON20686.1"/>
    </source>
</evidence>
<dbReference type="GO" id="GO:0003676">
    <property type="term" value="F:nucleic acid binding"/>
    <property type="evidence" value="ECO:0007669"/>
    <property type="project" value="InterPro"/>
</dbReference>
<dbReference type="SUPFAM" id="SSF53098">
    <property type="entry name" value="Ribonuclease H-like"/>
    <property type="match status" value="1"/>
</dbReference>
<dbReference type="InterPro" id="IPR036397">
    <property type="entry name" value="RNaseH_sf"/>
</dbReference>
<dbReference type="InterPro" id="IPR012337">
    <property type="entry name" value="RNaseH-like_sf"/>
</dbReference>
<accession>A0A1S8X1Y3</accession>
<sequence length="171" mass="19843">MAKKRETMGKISPRLRRSNQWSGLDAFRLRDNSGKSAINKLDRLFQNFDSEEPIMTEIGMQFTSTHFRQFCEENGIEYRKSPNPNVPDGKLPTECMFGRKIRTTYGNLRPKNRDTRNAADETNTAKIPHRKRSSGTLLGNKGTVIYEIKAGKENWTRHINQLRPNHKDTQY</sequence>
<evidence type="ECO:0000313" key="3">
    <source>
        <dbReference type="Proteomes" id="UP000243686"/>
    </source>
</evidence>
<proteinExistence type="predicted"/>
<evidence type="ECO:0000256" key="1">
    <source>
        <dbReference type="SAM" id="MobiDB-lite"/>
    </source>
</evidence>
<dbReference type="Gene3D" id="3.30.420.10">
    <property type="entry name" value="Ribonuclease H-like superfamily/Ribonuclease H"/>
    <property type="match status" value="1"/>
</dbReference>
<organism evidence="2 3">
    <name type="scientific">Opisthorchis viverrini</name>
    <name type="common">Southeast Asian liver fluke</name>
    <dbReference type="NCBI Taxonomy" id="6198"/>
    <lineage>
        <taxon>Eukaryota</taxon>
        <taxon>Metazoa</taxon>
        <taxon>Spiralia</taxon>
        <taxon>Lophotrochozoa</taxon>
        <taxon>Platyhelminthes</taxon>
        <taxon>Trematoda</taxon>
        <taxon>Digenea</taxon>
        <taxon>Opisthorchiida</taxon>
        <taxon>Opisthorchiata</taxon>
        <taxon>Opisthorchiidae</taxon>
        <taxon>Opisthorchis</taxon>
    </lineage>
</organism>